<dbReference type="Pfam" id="PF01558">
    <property type="entry name" value="POR"/>
    <property type="match status" value="1"/>
</dbReference>
<keyword evidence="3" id="KW-0670">Pyruvate</keyword>
<dbReference type="RefSeq" id="WP_015774484.1">
    <property type="nucleotide sequence ID" value="NC_013173.1"/>
</dbReference>
<keyword evidence="1" id="KW-0560">Oxidoreductase</keyword>
<sequence length="189" mass="19990">MNIFNIHLCGVGGQGIGLLSEIILRAADHADHAAKAVDTHGLAQRGGIVVSQIRLGKAAHSPMIPEGEADLVVGLERHEALRSMQSALKDGGALVYYDTVLQPLPVRLGAAAEISGDDVARVSSARGITSHAVIRPDIADPRMQNIAVLSVISREGLIPGVTAEHYEQAMDDLLKGVVLEANLRLFRGD</sequence>
<dbReference type="Proteomes" id="UP000002216">
    <property type="component" value="Chromosome"/>
</dbReference>
<dbReference type="STRING" id="525897.Dbac_2314"/>
<feature type="domain" description="Pyruvate/ketoisovalerate oxidoreductase catalytic" evidence="2">
    <location>
        <begin position="12"/>
        <end position="187"/>
    </location>
</feature>
<dbReference type="SUPFAM" id="SSF53323">
    <property type="entry name" value="Pyruvate-ferredoxin oxidoreductase, PFOR, domain III"/>
    <property type="match status" value="1"/>
</dbReference>
<evidence type="ECO:0000256" key="1">
    <source>
        <dbReference type="ARBA" id="ARBA00023002"/>
    </source>
</evidence>
<dbReference type="EMBL" id="CP001629">
    <property type="protein sequence ID" value="ACU90395.1"/>
    <property type="molecule type" value="Genomic_DNA"/>
</dbReference>
<protein>
    <submittedName>
        <fullName evidence="3">Pyruvate ferredoxin/flavodoxin oxidoreductase</fullName>
    </submittedName>
</protein>
<dbReference type="OrthoDB" id="9800445at2"/>
<dbReference type="GO" id="GO:0016903">
    <property type="term" value="F:oxidoreductase activity, acting on the aldehyde or oxo group of donors"/>
    <property type="evidence" value="ECO:0007669"/>
    <property type="project" value="InterPro"/>
</dbReference>
<dbReference type="AlphaFoldDB" id="C7LQJ3"/>
<dbReference type="KEGG" id="dba:Dbac_2314"/>
<dbReference type="InterPro" id="IPR052198">
    <property type="entry name" value="IorB_Oxidoreductase"/>
</dbReference>
<dbReference type="HOGENOM" id="CLU_087284_1_1_7"/>
<evidence type="ECO:0000259" key="2">
    <source>
        <dbReference type="Pfam" id="PF01558"/>
    </source>
</evidence>
<accession>C7LQJ3</accession>
<reference evidence="3 4" key="1">
    <citation type="journal article" date="2009" name="Stand. Genomic Sci.">
        <title>Complete genome sequence of Desulfomicrobium baculatum type strain (X).</title>
        <authorList>
            <person name="Copeland A."/>
            <person name="Spring S."/>
            <person name="Goker M."/>
            <person name="Schneider S."/>
            <person name="Lapidus A."/>
            <person name="Del Rio T.G."/>
            <person name="Tice H."/>
            <person name="Cheng J.F."/>
            <person name="Chen F."/>
            <person name="Nolan M."/>
            <person name="Bruce D."/>
            <person name="Goodwin L."/>
            <person name="Pitluck S."/>
            <person name="Ivanova N."/>
            <person name="Mavrommatis K."/>
            <person name="Ovchinnikova G."/>
            <person name="Pati A."/>
            <person name="Chen A."/>
            <person name="Palaniappan K."/>
            <person name="Land M."/>
            <person name="Hauser L."/>
            <person name="Chang Y.J."/>
            <person name="Jeffries C.C."/>
            <person name="Meincke L."/>
            <person name="Sims D."/>
            <person name="Brettin T."/>
            <person name="Detter J.C."/>
            <person name="Han C."/>
            <person name="Chain P."/>
            <person name="Bristow J."/>
            <person name="Eisen J.A."/>
            <person name="Markowitz V."/>
            <person name="Hugenholtz P."/>
            <person name="Kyrpides N.C."/>
            <person name="Klenk H.P."/>
            <person name="Lucas S."/>
        </authorList>
    </citation>
    <scope>NUCLEOTIDE SEQUENCE [LARGE SCALE GENOMIC DNA]</scope>
    <source>
        <strain evidence="4">DSM 4028 / VKM B-1378 / X</strain>
    </source>
</reference>
<dbReference type="PANTHER" id="PTHR43854">
    <property type="entry name" value="INDOLEPYRUVATE OXIDOREDUCTASE SUBUNIT IORB"/>
    <property type="match status" value="1"/>
</dbReference>
<evidence type="ECO:0000313" key="3">
    <source>
        <dbReference type="EMBL" id="ACU90395.1"/>
    </source>
</evidence>
<proteinExistence type="predicted"/>
<keyword evidence="4" id="KW-1185">Reference proteome</keyword>
<dbReference type="InterPro" id="IPR002869">
    <property type="entry name" value="Pyrv_flavodox_OxRed_cen"/>
</dbReference>
<evidence type="ECO:0000313" key="4">
    <source>
        <dbReference type="Proteomes" id="UP000002216"/>
    </source>
</evidence>
<organism evidence="3 4">
    <name type="scientific">Desulfomicrobium baculatum (strain DSM 4028 / VKM B-1378 / X)</name>
    <name type="common">Desulfovibrio baculatus</name>
    <dbReference type="NCBI Taxonomy" id="525897"/>
    <lineage>
        <taxon>Bacteria</taxon>
        <taxon>Pseudomonadati</taxon>
        <taxon>Thermodesulfobacteriota</taxon>
        <taxon>Desulfovibrionia</taxon>
        <taxon>Desulfovibrionales</taxon>
        <taxon>Desulfomicrobiaceae</taxon>
        <taxon>Desulfomicrobium</taxon>
    </lineage>
</organism>
<dbReference type="PANTHER" id="PTHR43854:SF1">
    <property type="entry name" value="INDOLEPYRUVATE OXIDOREDUCTASE SUBUNIT IORB"/>
    <property type="match status" value="1"/>
</dbReference>
<name>C7LQJ3_DESBD</name>
<dbReference type="InterPro" id="IPR019752">
    <property type="entry name" value="Pyrv/ketoisovalerate_OxRed_cat"/>
</dbReference>
<gene>
    <name evidence="3" type="ordered locus">Dbac_2314</name>
</gene>
<dbReference type="eggNOG" id="COG1014">
    <property type="taxonomic scope" value="Bacteria"/>
</dbReference>
<dbReference type="Gene3D" id="3.40.920.10">
    <property type="entry name" value="Pyruvate-ferredoxin oxidoreductase, PFOR, domain III"/>
    <property type="match status" value="1"/>
</dbReference>